<evidence type="ECO:0000313" key="2">
    <source>
        <dbReference type="EMBL" id="EJK77981.1"/>
    </source>
</evidence>
<sequence>TSRAASPATSASTRSDSRPPRNSSYTTARRGQALPPRHASGGRLAGLRAPRPVHREGDRRGPGDGPDVDPRRERPGPEPAQRGDGPRQPGLLGGVPRPVGGDRPQGHNEQQVQRRRRRRGVRPGGLRVGSPGAVPVRRGWTGEDAARGDQAREAVDGGGRGVRGAGVREQGGRGGRNAHVLQAAALAKFTQCHFSTQSPSY</sequence>
<evidence type="ECO:0000256" key="1">
    <source>
        <dbReference type="SAM" id="MobiDB-lite"/>
    </source>
</evidence>
<comment type="caution">
    <text evidence="2">The sequence shown here is derived from an EMBL/GenBank/DDBJ whole genome shotgun (WGS) entry which is preliminary data.</text>
</comment>
<dbReference type="Proteomes" id="UP000266841">
    <property type="component" value="Unassembled WGS sequence"/>
</dbReference>
<feature type="non-terminal residue" evidence="2">
    <location>
        <position position="1"/>
    </location>
</feature>
<feature type="compositionally biased region" description="Low complexity" evidence="1">
    <location>
        <begin position="86"/>
        <end position="102"/>
    </location>
</feature>
<keyword evidence="3" id="KW-1185">Reference proteome</keyword>
<feature type="compositionally biased region" description="Basic and acidic residues" evidence="1">
    <location>
        <begin position="53"/>
        <end position="76"/>
    </location>
</feature>
<protein>
    <submittedName>
        <fullName evidence="2">Uncharacterized protein</fullName>
    </submittedName>
</protein>
<proteinExistence type="predicted"/>
<reference evidence="2 3" key="1">
    <citation type="journal article" date="2012" name="Genome Biol.">
        <title>Genome and low-iron response of an oceanic diatom adapted to chronic iron limitation.</title>
        <authorList>
            <person name="Lommer M."/>
            <person name="Specht M."/>
            <person name="Roy A.S."/>
            <person name="Kraemer L."/>
            <person name="Andreson R."/>
            <person name="Gutowska M.A."/>
            <person name="Wolf J."/>
            <person name="Bergner S.V."/>
            <person name="Schilhabel M.B."/>
            <person name="Klostermeier U.C."/>
            <person name="Beiko R.G."/>
            <person name="Rosenstiel P."/>
            <person name="Hippler M."/>
            <person name="Laroche J."/>
        </authorList>
    </citation>
    <scope>NUCLEOTIDE SEQUENCE [LARGE SCALE GENOMIC DNA]</scope>
    <source>
        <strain evidence="2 3">CCMP1005</strain>
    </source>
</reference>
<dbReference type="EMBL" id="AGNL01000146">
    <property type="protein sequence ID" value="EJK77981.1"/>
    <property type="molecule type" value="Genomic_DNA"/>
</dbReference>
<evidence type="ECO:0000313" key="3">
    <source>
        <dbReference type="Proteomes" id="UP000266841"/>
    </source>
</evidence>
<feature type="region of interest" description="Disordered" evidence="1">
    <location>
        <begin position="1"/>
        <end position="176"/>
    </location>
</feature>
<dbReference type="AlphaFoldDB" id="K0TPI9"/>
<feature type="compositionally biased region" description="Low complexity" evidence="1">
    <location>
        <begin position="1"/>
        <end position="14"/>
    </location>
</feature>
<organism evidence="2 3">
    <name type="scientific">Thalassiosira oceanica</name>
    <name type="common">Marine diatom</name>
    <dbReference type="NCBI Taxonomy" id="159749"/>
    <lineage>
        <taxon>Eukaryota</taxon>
        <taxon>Sar</taxon>
        <taxon>Stramenopiles</taxon>
        <taxon>Ochrophyta</taxon>
        <taxon>Bacillariophyta</taxon>
        <taxon>Coscinodiscophyceae</taxon>
        <taxon>Thalassiosirophycidae</taxon>
        <taxon>Thalassiosirales</taxon>
        <taxon>Thalassiosiraceae</taxon>
        <taxon>Thalassiosira</taxon>
    </lineage>
</organism>
<feature type="compositionally biased region" description="Basic and acidic residues" evidence="1">
    <location>
        <begin position="140"/>
        <end position="155"/>
    </location>
</feature>
<gene>
    <name evidence="2" type="ORF">THAOC_00146</name>
</gene>
<name>K0TPI9_THAOC</name>
<accession>K0TPI9</accession>